<evidence type="ECO:0000256" key="3">
    <source>
        <dbReference type="ARBA" id="ARBA00022737"/>
    </source>
</evidence>
<dbReference type="GO" id="GO:0006457">
    <property type="term" value="P:protein folding"/>
    <property type="evidence" value="ECO:0007669"/>
    <property type="project" value="TreeGrafter"/>
</dbReference>
<reference evidence="8" key="1">
    <citation type="submission" date="2023-10" db="EMBL/GenBank/DDBJ databases">
        <title>Genome assemblies of two species of porcelain crab, Petrolisthes cinctipes and Petrolisthes manimaculis (Anomura: Porcellanidae).</title>
        <authorList>
            <person name="Angst P."/>
        </authorList>
    </citation>
    <scope>NUCLEOTIDE SEQUENCE</scope>
    <source>
        <strain evidence="8">PB745_01</strain>
        <tissue evidence="8">Gill</tissue>
    </source>
</reference>
<dbReference type="PROSITE" id="PS51352">
    <property type="entry name" value="THIOREDOXIN_2"/>
    <property type="match status" value="3"/>
</dbReference>
<evidence type="ECO:0000256" key="5">
    <source>
        <dbReference type="RuleBase" id="RU004208"/>
    </source>
</evidence>
<sequence length="389" mass="43604">MMKQWWIFMVWLMVVMVHASDDNQHATSSSVIEFNADTFTDAVPKKPHFIMFYAPWCGHCKRLSPTWEDLGKKYNTKEGGLVAVGKVDCTQHSALCSTHDVTGYPTLKLIAKGHDGGVRYRGARDLASLERFIAEQVGSDEESGDEGKVPEAKTGLVEYTEATFKTNAVKGKHFVKFYAPWCGHCQRLAPTWEALAKSFEHDDSVTIGKLDCTQYQSVCSEYEVKGYPTLLWLSDGKKIKKYSGDRSHEDLKRFAESLLGQEEGTEGGDSVGTQPESPTVILTAENFENAIQKGFTLVKFFAPWCGHCKRMAPTYDELGRKFVGHDSVTIGKVDCTQEVNRALCSQQNVNGFPTLYLYKEGEKVSEYEGDRSLQDMAAFVSRHLTHDEL</sequence>
<dbReference type="GO" id="GO:0005783">
    <property type="term" value="C:endoplasmic reticulum"/>
    <property type="evidence" value="ECO:0007669"/>
    <property type="project" value="TreeGrafter"/>
</dbReference>
<gene>
    <name evidence="8" type="ORF">Pcinc_020578</name>
</gene>
<keyword evidence="9" id="KW-1185">Reference proteome</keyword>
<evidence type="ECO:0000256" key="1">
    <source>
        <dbReference type="ARBA" id="ARBA00006347"/>
    </source>
</evidence>
<dbReference type="Gene3D" id="3.40.30.10">
    <property type="entry name" value="Glutaredoxin"/>
    <property type="match status" value="3"/>
</dbReference>
<evidence type="ECO:0000313" key="8">
    <source>
        <dbReference type="EMBL" id="KAK3874493.1"/>
    </source>
</evidence>
<feature type="signal peptide" evidence="6">
    <location>
        <begin position="1"/>
        <end position="19"/>
    </location>
</feature>
<feature type="domain" description="Thioredoxin" evidence="7">
    <location>
        <begin position="13"/>
        <end position="138"/>
    </location>
</feature>
<dbReference type="Pfam" id="PF00085">
    <property type="entry name" value="Thioredoxin"/>
    <property type="match status" value="3"/>
</dbReference>
<comment type="similarity">
    <text evidence="1 5">Belongs to the protein disulfide isomerase family.</text>
</comment>
<feature type="domain" description="Thioredoxin" evidence="7">
    <location>
        <begin position="271"/>
        <end position="385"/>
    </location>
</feature>
<keyword evidence="3" id="KW-0677">Repeat</keyword>
<dbReference type="InterPro" id="IPR005788">
    <property type="entry name" value="PDI_thioredoxin-like_dom"/>
</dbReference>
<evidence type="ECO:0000256" key="4">
    <source>
        <dbReference type="ARBA" id="ARBA00023284"/>
    </source>
</evidence>
<evidence type="ECO:0000256" key="2">
    <source>
        <dbReference type="ARBA" id="ARBA00022729"/>
    </source>
</evidence>
<keyword evidence="2 6" id="KW-0732">Signal</keyword>
<dbReference type="InterPro" id="IPR051063">
    <property type="entry name" value="PDI"/>
</dbReference>
<evidence type="ECO:0000313" key="9">
    <source>
        <dbReference type="Proteomes" id="UP001286313"/>
    </source>
</evidence>
<feature type="domain" description="Thioredoxin" evidence="7">
    <location>
        <begin position="143"/>
        <end position="260"/>
    </location>
</feature>
<dbReference type="SUPFAM" id="SSF52833">
    <property type="entry name" value="Thioredoxin-like"/>
    <property type="match status" value="3"/>
</dbReference>
<protein>
    <recommendedName>
        <fullName evidence="7">Thioredoxin domain-containing protein</fullName>
    </recommendedName>
</protein>
<dbReference type="InterPro" id="IPR036249">
    <property type="entry name" value="Thioredoxin-like_sf"/>
</dbReference>
<name>A0AAE1KJL1_PETCI</name>
<dbReference type="EMBL" id="JAWQEG010002098">
    <property type="protein sequence ID" value="KAK3874493.1"/>
    <property type="molecule type" value="Genomic_DNA"/>
</dbReference>
<dbReference type="InterPro" id="IPR013766">
    <property type="entry name" value="Thioredoxin_domain"/>
</dbReference>
<dbReference type="PRINTS" id="PR00421">
    <property type="entry name" value="THIOREDOXIN"/>
</dbReference>
<feature type="chain" id="PRO_5042136037" description="Thioredoxin domain-containing protein" evidence="6">
    <location>
        <begin position="20"/>
        <end position="389"/>
    </location>
</feature>
<accession>A0AAE1KJL1</accession>
<organism evidence="8 9">
    <name type="scientific">Petrolisthes cinctipes</name>
    <name type="common">Flat porcelain crab</name>
    <dbReference type="NCBI Taxonomy" id="88211"/>
    <lineage>
        <taxon>Eukaryota</taxon>
        <taxon>Metazoa</taxon>
        <taxon>Ecdysozoa</taxon>
        <taxon>Arthropoda</taxon>
        <taxon>Crustacea</taxon>
        <taxon>Multicrustacea</taxon>
        <taxon>Malacostraca</taxon>
        <taxon>Eumalacostraca</taxon>
        <taxon>Eucarida</taxon>
        <taxon>Decapoda</taxon>
        <taxon>Pleocyemata</taxon>
        <taxon>Anomura</taxon>
        <taxon>Galatheoidea</taxon>
        <taxon>Porcellanidae</taxon>
        <taxon>Petrolisthes</taxon>
    </lineage>
</organism>
<comment type="caution">
    <text evidence="8">The sequence shown here is derived from an EMBL/GenBank/DDBJ whole genome shotgun (WGS) entry which is preliminary data.</text>
</comment>
<dbReference type="PANTHER" id="PTHR45672:SF3">
    <property type="entry name" value="THIOREDOXIN DOMAIN-CONTAINING PROTEIN 5"/>
    <property type="match status" value="1"/>
</dbReference>
<dbReference type="PANTHER" id="PTHR45672">
    <property type="entry name" value="PROTEIN DISULFIDE-ISOMERASE C17H9.14C-RELATED"/>
    <property type="match status" value="1"/>
</dbReference>
<dbReference type="GO" id="GO:0003756">
    <property type="term" value="F:protein disulfide isomerase activity"/>
    <property type="evidence" value="ECO:0007669"/>
    <property type="project" value="InterPro"/>
</dbReference>
<evidence type="ECO:0000259" key="7">
    <source>
        <dbReference type="PROSITE" id="PS51352"/>
    </source>
</evidence>
<dbReference type="InterPro" id="IPR017937">
    <property type="entry name" value="Thioredoxin_CS"/>
</dbReference>
<dbReference type="NCBIfam" id="TIGR01126">
    <property type="entry name" value="pdi_dom"/>
    <property type="match status" value="2"/>
</dbReference>
<dbReference type="Proteomes" id="UP001286313">
    <property type="component" value="Unassembled WGS sequence"/>
</dbReference>
<dbReference type="AlphaFoldDB" id="A0AAE1KJL1"/>
<keyword evidence="4" id="KW-0676">Redox-active center</keyword>
<evidence type="ECO:0000256" key="6">
    <source>
        <dbReference type="SAM" id="SignalP"/>
    </source>
</evidence>
<proteinExistence type="inferred from homology"/>
<dbReference type="PROSITE" id="PS00194">
    <property type="entry name" value="THIOREDOXIN_1"/>
    <property type="match status" value="3"/>
</dbReference>